<evidence type="ECO:0000256" key="3">
    <source>
        <dbReference type="ARBA" id="ARBA00023004"/>
    </source>
</evidence>
<evidence type="ECO:0000256" key="2">
    <source>
        <dbReference type="ARBA" id="ARBA00022723"/>
    </source>
</evidence>
<name>A0A178MKS9_9PROT</name>
<dbReference type="SUPFAM" id="SSF46626">
    <property type="entry name" value="Cytochrome c"/>
    <property type="match status" value="1"/>
</dbReference>
<dbReference type="InterPro" id="IPR011429">
    <property type="entry name" value="Cyt_c_Planctomycete-type"/>
</dbReference>
<proteinExistence type="predicted"/>
<dbReference type="RefSeq" id="WP_068502742.1">
    <property type="nucleotide sequence ID" value="NZ_LWQU01000159.1"/>
</dbReference>
<keyword evidence="1 4" id="KW-0349">Heme</keyword>
<dbReference type="GO" id="GO:0009055">
    <property type="term" value="F:electron transfer activity"/>
    <property type="evidence" value="ECO:0007669"/>
    <property type="project" value="InterPro"/>
</dbReference>
<evidence type="ECO:0000256" key="1">
    <source>
        <dbReference type="ARBA" id="ARBA00022617"/>
    </source>
</evidence>
<dbReference type="PANTHER" id="PTHR35889">
    <property type="entry name" value="CYCLOINULO-OLIGOSACCHARIDE FRUCTANOTRANSFERASE-RELATED"/>
    <property type="match status" value="1"/>
</dbReference>
<keyword evidence="8" id="KW-1185">Reference proteome</keyword>
<evidence type="ECO:0000313" key="8">
    <source>
        <dbReference type="Proteomes" id="UP000078543"/>
    </source>
</evidence>
<evidence type="ECO:0000259" key="6">
    <source>
        <dbReference type="PROSITE" id="PS51007"/>
    </source>
</evidence>
<dbReference type="GO" id="GO:0020037">
    <property type="term" value="F:heme binding"/>
    <property type="evidence" value="ECO:0007669"/>
    <property type="project" value="InterPro"/>
</dbReference>
<reference evidence="7 8" key="1">
    <citation type="submission" date="2016-04" db="EMBL/GenBank/DDBJ databases">
        <title>Draft genome sequence of freshwater magnetotactic bacteria Magnetospirillum marisnigri SP-1 and Magnetospirillum moscoviense BB-1.</title>
        <authorList>
            <person name="Koziaeva V."/>
            <person name="Dziuba M.V."/>
            <person name="Ivanov T.M."/>
            <person name="Kuznetsov B."/>
            <person name="Grouzdev D.S."/>
        </authorList>
    </citation>
    <scope>NUCLEOTIDE SEQUENCE [LARGE SCALE GENOMIC DNA]</scope>
    <source>
        <strain evidence="7 8">BB-1</strain>
    </source>
</reference>
<accession>A0A178MKS9</accession>
<feature type="chain" id="PRO_5008092042" description="Cytochrome c domain-containing protein" evidence="5">
    <location>
        <begin position="23"/>
        <end position="125"/>
    </location>
</feature>
<keyword evidence="5" id="KW-0732">Signal</keyword>
<keyword evidence="2 4" id="KW-0479">Metal-binding</keyword>
<dbReference type="GO" id="GO:0046872">
    <property type="term" value="F:metal ion binding"/>
    <property type="evidence" value="ECO:0007669"/>
    <property type="project" value="UniProtKB-KW"/>
</dbReference>
<evidence type="ECO:0000313" key="7">
    <source>
        <dbReference type="EMBL" id="OAN48655.1"/>
    </source>
</evidence>
<comment type="caution">
    <text evidence="7">The sequence shown here is derived from an EMBL/GenBank/DDBJ whole genome shotgun (WGS) entry which is preliminary data.</text>
</comment>
<dbReference type="InterPro" id="IPR036909">
    <property type="entry name" value="Cyt_c-like_dom_sf"/>
</dbReference>
<evidence type="ECO:0000256" key="4">
    <source>
        <dbReference type="PROSITE-ProRule" id="PRU00433"/>
    </source>
</evidence>
<evidence type="ECO:0000256" key="5">
    <source>
        <dbReference type="SAM" id="SignalP"/>
    </source>
</evidence>
<dbReference type="STRING" id="1437059.A6A05_14995"/>
<organism evidence="7 8">
    <name type="scientific">Magnetospirillum moscoviense</name>
    <dbReference type="NCBI Taxonomy" id="1437059"/>
    <lineage>
        <taxon>Bacteria</taxon>
        <taxon>Pseudomonadati</taxon>
        <taxon>Pseudomonadota</taxon>
        <taxon>Alphaproteobacteria</taxon>
        <taxon>Rhodospirillales</taxon>
        <taxon>Rhodospirillaceae</taxon>
        <taxon>Magnetospirillum</taxon>
    </lineage>
</organism>
<dbReference type="PROSITE" id="PS51007">
    <property type="entry name" value="CYTC"/>
    <property type="match status" value="1"/>
</dbReference>
<keyword evidence="3 4" id="KW-0408">Iron</keyword>
<feature type="signal peptide" evidence="5">
    <location>
        <begin position="1"/>
        <end position="22"/>
    </location>
</feature>
<dbReference type="Proteomes" id="UP000078543">
    <property type="component" value="Unassembled WGS sequence"/>
</dbReference>
<dbReference type="InterPro" id="IPR009056">
    <property type="entry name" value="Cyt_c-like_dom"/>
</dbReference>
<dbReference type="AlphaFoldDB" id="A0A178MKS9"/>
<gene>
    <name evidence="7" type="ORF">A6A05_14995</name>
</gene>
<feature type="domain" description="Cytochrome c" evidence="6">
    <location>
        <begin position="20"/>
        <end position="122"/>
    </location>
</feature>
<protein>
    <recommendedName>
        <fullName evidence="6">Cytochrome c domain-containing protein</fullName>
    </recommendedName>
</protein>
<sequence length="125" mass="13329">MITFRAAALAALALAVASPALAKEAPVSFSEDVHPILQVRCVACHQAGQDGFEKSGLDLTTYEGTMKGTKHGPMIVAGDPVTSNLMVLIDGKADKSLQMPHGKKKLSSCDRDLIRKWIKQGAQNN</sequence>
<dbReference type="Pfam" id="PF07635">
    <property type="entry name" value="PSCyt1"/>
    <property type="match status" value="1"/>
</dbReference>
<dbReference type="PANTHER" id="PTHR35889:SF3">
    <property type="entry name" value="F-BOX DOMAIN-CONTAINING PROTEIN"/>
    <property type="match status" value="1"/>
</dbReference>
<dbReference type="OrthoDB" id="9809746at2"/>
<dbReference type="EMBL" id="LWQU01000159">
    <property type="protein sequence ID" value="OAN48655.1"/>
    <property type="molecule type" value="Genomic_DNA"/>
</dbReference>